<evidence type="ECO:0000313" key="2">
    <source>
        <dbReference type="Proteomes" id="UP000245934"/>
    </source>
</evidence>
<gene>
    <name evidence="1" type="ORF">DLD82_15040</name>
</gene>
<comment type="caution">
    <text evidence="1">The sequence shown here is derived from an EMBL/GenBank/DDBJ whole genome shotgun (WGS) entry which is preliminary data.</text>
</comment>
<organism evidence="1 2">
    <name type="scientific">Methanospirillum stamsii</name>
    <dbReference type="NCBI Taxonomy" id="1277351"/>
    <lineage>
        <taxon>Archaea</taxon>
        <taxon>Methanobacteriati</taxon>
        <taxon>Methanobacteriota</taxon>
        <taxon>Stenosarchaea group</taxon>
        <taxon>Methanomicrobia</taxon>
        <taxon>Methanomicrobiales</taxon>
        <taxon>Methanospirillaceae</taxon>
        <taxon>Methanospirillum</taxon>
    </lineage>
</organism>
<accession>A0A2V2MX08</accession>
<dbReference type="Proteomes" id="UP000245934">
    <property type="component" value="Unassembled WGS sequence"/>
</dbReference>
<dbReference type="InterPro" id="IPR038765">
    <property type="entry name" value="Papain-like_cys_pep_sf"/>
</dbReference>
<evidence type="ECO:0008006" key="3">
    <source>
        <dbReference type="Google" id="ProtNLM"/>
    </source>
</evidence>
<dbReference type="EMBL" id="QGMZ01000039">
    <property type="protein sequence ID" value="PWR70805.1"/>
    <property type="molecule type" value="Genomic_DNA"/>
</dbReference>
<dbReference type="SUPFAM" id="SSF54001">
    <property type="entry name" value="Cysteine proteinases"/>
    <property type="match status" value="1"/>
</dbReference>
<proteinExistence type="predicted"/>
<dbReference type="AlphaFoldDB" id="A0A2V2MX08"/>
<protein>
    <recommendedName>
        <fullName evidence="3">Transglutaminase-like domain-containing protein</fullName>
    </recommendedName>
</protein>
<reference evidence="1 2" key="1">
    <citation type="submission" date="2018-05" db="EMBL/GenBank/DDBJ databases">
        <title>Draft genome of Methanospirillum stamsii Pt1.</title>
        <authorList>
            <person name="Dueholm M.S."/>
            <person name="Nielsen P.H."/>
            <person name="Bakmann L.F."/>
            <person name="Otzen D.E."/>
        </authorList>
    </citation>
    <scope>NUCLEOTIDE SEQUENCE [LARGE SCALE GENOMIC DNA]</scope>
    <source>
        <strain evidence="1 2">Pt1</strain>
    </source>
</reference>
<name>A0A2V2MX08_9EURY</name>
<evidence type="ECO:0000313" key="1">
    <source>
        <dbReference type="EMBL" id="PWR70805.1"/>
    </source>
</evidence>
<keyword evidence="2" id="KW-1185">Reference proteome</keyword>
<sequence>MLSGQEEEFRKSLLKKWIRDLSPLDSRISVFTHIRDIPYAIIPEWKSADDTIRMMVMENKGWCGPKHRLLMWMFDQMGIKTEPVLIPFRWQDQPFRYPELIRQLLVLLPDSTHLCCKACLDNQWHIIDATWDSALINADFPVNCRWDGMSDTIPAVSGFYPVEKNRLPITSPKAPFYQINFIKELNRWLEEVRLNHK</sequence>